<accession>A0A1I8QBQ3</accession>
<keyword evidence="4" id="KW-1185">Reference proteome</keyword>
<dbReference type="EnsemblMetazoa" id="SCAU015704-RA">
    <property type="protein sequence ID" value="SCAU015704-PA"/>
    <property type="gene ID" value="SCAU015704"/>
</dbReference>
<dbReference type="OrthoDB" id="7970201at2759"/>
<feature type="coiled-coil region" evidence="1">
    <location>
        <begin position="301"/>
        <end position="328"/>
    </location>
</feature>
<proteinExistence type="predicted"/>
<evidence type="ECO:0000256" key="2">
    <source>
        <dbReference type="SAM" id="MobiDB-lite"/>
    </source>
</evidence>
<feature type="compositionally biased region" description="Polar residues" evidence="2">
    <location>
        <begin position="851"/>
        <end position="863"/>
    </location>
</feature>
<feature type="compositionally biased region" description="Low complexity" evidence="2">
    <location>
        <begin position="818"/>
        <end position="850"/>
    </location>
</feature>
<feature type="compositionally biased region" description="Polar residues" evidence="2">
    <location>
        <begin position="606"/>
        <end position="618"/>
    </location>
</feature>
<feature type="region of interest" description="Disordered" evidence="2">
    <location>
        <begin position="137"/>
        <end position="167"/>
    </location>
</feature>
<evidence type="ECO:0000313" key="3">
    <source>
        <dbReference type="EnsemblMetazoa" id="SCAU015704-PA"/>
    </source>
</evidence>
<evidence type="ECO:0000313" key="4">
    <source>
        <dbReference type="Proteomes" id="UP000095300"/>
    </source>
</evidence>
<name>A0A1I8QBQ3_STOCA</name>
<protein>
    <submittedName>
        <fullName evidence="3">Uncharacterized protein</fullName>
    </submittedName>
</protein>
<reference evidence="3" key="1">
    <citation type="submission" date="2020-05" db="UniProtKB">
        <authorList>
            <consortium name="EnsemblMetazoa"/>
        </authorList>
    </citation>
    <scope>IDENTIFICATION</scope>
    <source>
        <strain evidence="3">USDA</strain>
    </source>
</reference>
<evidence type="ECO:0000256" key="1">
    <source>
        <dbReference type="SAM" id="Coils"/>
    </source>
</evidence>
<feature type="region of interest" description="Disordered" evidence="2">
    <location>
        <begin position="573"/>
        <end position="632"/>
    </location>
</feature>
<feature type="compositionally biased region" description="Polar residues" evidence="2">
    <location>
        <begin position="874"/>
        <end position="888"/>
    </location>
</feature>
<dbReference type="VEuPathDB" id="VectorBase:SCAU015704"/>
<feature type="compositionally biased region" description="Low complexity" evidence="2">
    <location>
        <begin position="144"/>
        <end position="158"/>
    </location>
</feature>
<organism evidence="3 4">
    <name type="scientific">Stomoxys calcitrans</name>
    <name type="common">Stable fly</name>
    <name type="synonym">Conops calcitrans</name>
    <dbReference type="NCBI Taxonomy" id="35570"/>
    <lineage>
        <taxon>Eukaryota</taxon>
        <taxon>Metazoa</taxon>
        <taxon>Ecdysozoa</taxon>
        <taxon>Arthropoda</taxon>
        <taxon>Hexapoda</taxon>
        <taxon>Insecta</taxon>
        <taxon>Pterygota</taxon>
        <taxon>Neoptera</taxon>
        <taxon>Endopterygota</taxon>
        <taxon>Diptera</taxon>
        <taxon>Brachycera</taxon>
        <taxon>Muscomorpha</taxon>
        <taxon>Muscoidea</taxon>
        <taxon>Muscidae</taxon>
        <taxon>Stomoxys</taxon>
    </lineage>
</organism>
<feature type="region of interest" description="Disordered" evidence="2">
    <location>
        <begin position="191"/>
        <end position="220"/>
    </location>
</feature>
<keyword evidence="1" id="KW-0175">Coiled coil</keyword>
<feature type="compositionally biased region" description="Low complexity" evidence="2">
    <location>
        <begin position="206"/>
        <end position="220"/>
    </location>
</feature>
<sequence>MCDIDCPNLIDLSLDEKSPNKTEHFLQQPSESQGLLQFVSPPYKKRDSLDNNPFDCAQKLANCQDDPFDIVERQACLKAKLSCTKPVVEVKLGNLLSLSDDNLLDDDGNYGELGEENRCKSKMKDIDLESESPPVTLLHKFQGDSNSGTDTDSTPSSSAELTSANKTKKAMEYRKRLLKLSITNAAFSSPMSRRGSLEEVDSMMGTPKSSSISKSTSPYSEYSLASESPLKFVEDDIDIMSEEPPALLDAEKNFEADLEMLKIPILSELPSPVIDNVSDSVVGTHSGADNEQVAIKTKSKILDLEAIKAKLKAKREEKNNTNNQEIKALIGDLKCLIDSGDITNDKQMQAATLLESLSSVLSSSQNKVSALAPPQPQPIKRQGTFDLELREESAEQNFENQPLVTEMPNCMVSSSATYDGETADEKEDLQLPEIEPASPQSPNAETTLQPDVNDIVEQLSKLLVNNSSADGSQNNQQNPTFIVVMNTTPMPQKNNSISVIAPAARQKAAMIASYMEHSSIEDSASEVNVAKAAATRRRSQSLSLHDKVKIVQLPIQPPTPKILQKQNSMVVMEDETSPSTPPPTELEDHDFKTPELRTPARMVRRNSYSSGTPYTTTVGLRRPSISGDNKSFGHLRMTQTLDTHHEGGQQPQQQKAIVRPMSMLSNHMSSFKPDLKKKHKANTESIMKSSGPLKATIPMKKVAPMLKTSPPTPDNGCSDDLHNSSAQQKNKKMPTTPMASGRSSSLGIPAGYPNACSTPSAFTSPMKRSAAAGAVPKPRYSYLSTTPNAKPTVAPLNPNLKRRTISEFKAKSPLKPRSSYSASSAAASTSLRSAGVTTRSSTSSRLSTSSMAKLSTKTTSKLGPNTAAVKPIGRTNSRYSSTALAPSSRNKENKQP</sequence>
<dbReference type="AlphaFoldDB" id="A0A1I8QBQ3"/>
<feature type="region of interest" description="Disordered" evidence="2">
    <location>
        <begin position="704"/>
        <end position="746"/>
    </location>
</feature>
<gene>
    <name evidence="3" type="primary">106086919</name>
</gene>
<dbReference type="KEGG" id="scac:106086919"/>
<feature type="compositionally biased region" description="Polar residues" evidence="2">
    <location>
        <begin position="737"/>
        <end position="746"/>
    </location>
</feature>
<dbReference type="Proteomes" id="UP000095300">
    <property type="component" value="Unassembled WGS sequence"/>
</dbReference>
<feature type="region of interest" description="Disordered" evidence="2">
    <location>
        <begin position="781"/>
        <end position="896"/>
    </location>
</feature>